<dbReference type="Pfam" id="PF13708">
    <property type="entry name" value="DUF4942"/>
    <property type="match status" value="1"/>
</dbReference>
<evidence type="ECO:0000259" key="1">
    <source>
        <dbReference type="Pfam" id="PF13708"/>
    </source>
</evidence>
<dbReference type="InterPro" id="IPR031339">
    <property type="entry name" value="DUF4942"/>
</dbReference>
<proteinExistence type="predicted"/>
<keyword evidence="2" id="KW-0378">Hydrolase</keyword>
<dbReference type="RefSeq" id="WP_140430119.1">
    <property type="nucleotide sequence ID" value="NZ_JAETYP010000161.1"/>
</dbReference>
<dbReference type="AlphaFoldDB" id="A0A2A2C8Z8"/>
<dbReference type="EMBL" id="MRVZ01000033">
    <property type="protein sequence ID" value="PAU23373.1"/>
    <property type="molecule type" value="Genomic_DNA"/>
</dbReference>
<dbReference type="GO" id="GO:0004519">
    <property type="term" value="F:endonuclease activity"/>
    <property type="evidence" value="ECO:0007669"/>
    <property type="project" value="UniProtKB-KW"/>
</dbReference>
<dbReference type="Proteomes" id="UP000218543">
    <property type="component" value="Unassembled WGS sequence"/>
</dbReference>
<name>A0A2A2C8Z8_ECOLX</name>
<protein>
    <submittedName>
        <fullName evidence="2">Restriction endonuclease subunit M</fullName>
    </submittedName>
</protein>
<keyword evidence="2" id="KW-0255">Endonuclease</keyword>
<feature type="non-terminal residue" evidence="2">
    <location>
        <position position="1"/>
    </location>
</feature>
<keyword evidence="2" id="KW-0540">Nuclease</keyword>
<comment type="caution">
    <text evidence="2">The sequence shown here is derived from an EMBL/GenBank/DDBJ whole genome shotgun (WGS) entry which is preliminary data.</text>
</comment>
<gene>
    <name evidence="2" type="ORF">BTQ06_12025</name>
</gene>
<evidence type="ECO:0000313" key="2">
    <source>
        <dbReference type="EMBL" id="PAU23373.1"/>
    </source>
</evidence>
<feature type="domain" description="DUF4942" evidence="1">
    <location>
        <begin position="6"/>
        <end position="91"/>
    </location>
</feature>
<accession>A0A2A2C8Z8</accession>
<evidence type="ECO:0000313" key="3">
    <source>
        <dbReference type="Proteomes" id="UP000218543"/>
    </source>
</evidence>
<reference evidence="2 3" key="1">
    <citation type="submission" date="2016-12" db="EMBL/GenBank/DDBJ databases">
        <title>Real-Time Genomic Investigation Underlying the Public Health Response to a Shiga Toxin-Producing Escherichia Coli O26:H11 Outbreak in a Nursery.</title>
        <authorList>
            <person name="Ferdous M."/>
            <person name="Moran-Gilad J."/>
            <person name="Rossen J.W."/>
            <person name="Gdalevich M."/>
        </authorList>
    </citation>
    <scope>NUCLEOTIDE SEQUENCE [LARGE SCALE GENOMIC DNA]</scope>
    <source>
        <strain evidence="2 3">STEC 514-2</strain>
    </source>
</reference>
<organism evidence="2 3">
    <name type="scientific">Escherichia coli</name>
    <dbReference type="NCBI Taxonomy" id="562"/>
    <lineage>
        <taxon>Bacteria</taxon>
        <taxon>Pseudomonadati</taxon>
        <taxon>Pseudomonadota</taxon>
        <taxon>Gammaproteobacteria</taxon>
        <taxon>Enterobacterales</taxon>
        <taxon>Enterobacteriaceae</taxon>
        <taxon>Escherichia</taxon>
    </lineage>
</organism>
<sequence length="95" mass="11142">WGLHLITGQQADRLADLERMLHLFSGKPIPDNRENITIHLDDHIRSLQGKECYEDEMFIIKYFKKGSAHITFRKPELVDRLNDIIAKHYPDMLAV</sequence>